<keyword evidence="2" id="KW-1185">Reference proteome</keyword>
<dbReference type="Proteomes" id="UP000887116">
    <property type="component" value="Unassembled WGS sequence"/>
</dbReference>
<evidence type="ECO:0000313" key="1">
    <source>
        <dbReference type="EMBL" id="GFR00573.1"/>
    </source>
</evidence>
<comment type="caution">
    <text evidence="1">The sequence shown here is derived from an EMBL/GenBank/DDBJ whole genome shotgun (WGS) entry which is preliminary data.</text>
</comment>
<reference evidence="1" key="1">
    <citation type="submission" date="2020-07" db="EMBL/GenBank/DDBJ databases">
        <title>Multicomponent nature underlies the extraordinary mechanical properties of spider dragline silk.</title>
        <authorList>
            <person name="Kono N."/>
            <person name="Nakamura H."/>
            <person name="Mori M."/>
            <person name="Yoshida Y."/>
            <person name="Ohtoshi R."/>
            <person name="Malay A.D."/>
            <person name="Moran D.A.P."/>
            <person name="Tomita M."/>
            <person name="Numata K."/>
            <person name="Arakawa K."/>
        </authorList>
    </citation>
    <scope>NUCLEOTIDE SEQUENCE</scope>
</reference>
<evidence type="ECO:0000313" key="2">
    <source>
        <dbReference type="Proteomes" id="UP000887116"/>
    </source>
</evidence>
<sequence>MKRRNKESPFKKQSLPFTQEVRNFVYAFLDREEMNINEIFTTVQGKQNVDNDTFPAFVESFRYYSFGFVDTFEDMLAYCTALGQISLLVYKNGTQLAPSIALVEISDLVKAYISTRSENSFWQRLGMKPQLRVGQLASFCAEVETADTQSARGCKLQMLINHLEKQTKVMTL</sequence>
<organism evidence="1 2">
    <name type="scientific">Trichonephila clavata</name>
    <name type="common">Joro spider</name>
    <name type="synonym">Nephila clavata</name>
    <dbReference type="NCBI Taxonomy" id="2740835"/>
    <lineage>
        <taxon>Eukaryota</taxon>
        <taxon>Metazoa</taxon>
        <taxon>Ecdysozoa</taxon>
        <taxon>Arthropoda</taxon>
        <taxon>Chelicerata</taxon>
        <taxon>Arachnida</taxon>
        <taxon>Araneae</taxon>
        <taxon>Araneomorphae</taxon>
        <taxon>Entelegynae</taxon>
        <taxon>Araneoidea</taxon>
        <taxon>Nephilidae</taxon>
        <taxon>Trichonephila</taxon>
    </lineage>
</organism>
<proteinExistence type="predicted"/>
<dbReference type="OrthoDB" id="10339978at2759"/>
<accession>A0A8X6GBU2</accession>
<dbReference type="EMBL" id="BMAO01015263">
    <property type="protein sequence ID" value="GFR00573.1"/>
    <property type="molecule type" value="Genomic_DNA"/>
</dbReference>
<gene>
    <name evidence="1" type="ORF">TNCT_727771</name>
</gene>
<name>A0A8X6GBU2_TRICU</name>
<dbReference type="AlphaFoldDB" id="A0A8X6GBU2"/>
<protein>
    <submittedName>
        <fullName evidence="1">Uncharacterized protein</fullName>
    </submittedName>
</protein>